<comment type="subcellular location">
    <subcellularLocation>
        <location evidence="2 12">Nucleus</location>
    </subcellularLocation>
</comment>
<evidence type="ECO:0000256" key="6">
    <source>
        <dbReference type="ARBA" id="ARBA00022833"/>
    </source>
</evidence>
<gene>
    <name evidence="16" type="ORF">MKW98_001601</name>
</gene>
<keyword evidence="6" id="KW-0862">Zinc</keyword>
<dbReference type="InterPro" id="IPR045280">
    <property type="entry name" value="TIFY-like"/>
</dbReference>
<dbReference type="GO" id="GO:0043565">
    <property type="term" value="F:sequence-specific DNA binding"/>
    <property type="evidence" value="ECO:0007669"/>
    <property type="project" value="InterPro"/>
</dbReference>
<dbReference type="Pfam" id="PF06203">
    <property type="entry name" value="CCT"/>
    <property type="match status" value="1"/>
</dbReference>
<dbReference type="CDD" id="cd00202">
    <property type="entry name" value="ZnF_GATA"/>
    <property type="match status" value="1"/>
</dbReference>
<name>A0AAD4S8V3_9MAGN</name>
<dbReference type="PROSITE" id="PS00344">
    <property type="entry name" value="GATA_ZN_FINGER_1"/>
    <property type="match status" value="1"/>
</dbReference>
<feature type="domain" description="Tify" evidence="15">
    <location>
        <begin position="47"/>
        <end position="82"/>
    </location>
</feature>
<dbReference type="InterPro" id="IPR010399">
    <property type="entry name" value="Tify_dom"/>
</dbReference>
<evidence type="ECO:0000313" key="17">
    <source>
        <dbReference type="Proteomes" id="UP001202328"/>
    </source>
</evidence>
<dbReference type="PROSITE" id="PS51017">
    <property type="entry name" value="CCT"/>
    <property type="match status" value="1"/>
</dbReference>
<dbReference type="GO" id="GO:0008270">
    <property type="term" value="F:zinc ion binding"/>
    <property type="evidence" value="ECO:0007669"/>
    <property type="project" value="UniProtKB-KW"/>
</dbReference>
<evidence type="ECO:0000256" key="11">
    <source>
        <dbReference type="ARBA" id="ARBA00023242"/>
    </source>
</evidence>
<evidence type="ECO:0000256" key="10">
    <source>
        <dbReference type="ARBA" id="ARBA00023163"/>
    </source>
</evidence>
<dbReference type="PROSITE" id="PS51320">
    <property type="entry name" value="TIFY"/>
    <property type="match status" value="1"/>
</dbReference>
<evidence type="ECO:0000256" key="7">
    <source>
        <dbReference type="ARBA" id="ARBA00023015"/>
    </source>
</evidence>
<dbReference type="GO" id="GO:0006355">
    <property type="term" value="P:regulation of DNA-templated transcription"/>
    <property type="evidence" value="ECO:0007669"/>
    <property type="project" value="InterPro"/>
</dbReference>
<keyword evidence="10" id="KW-0804">Transcription</keyword>
<dbReference type="Proteomes" id="UP001202328">
    <property type="component" value="Unassembled WGS sequence"/>
</dbReference>
<dbReference type="InterPro" id="IPR010402">
    <property type="entry name" value="CCT_domain"/>
</dbReference>
<keyword evidence="5" id="KW-0863">Zinc-finger</keyword>
<dbReference type="EMBL" id="JAJJMB010012717">
    <property type="protein sequence ID" value="KAI3873952.1"/>
    <property type="molecule type" value="Genomic_DNA"/>
</dbReference>
<accession>A0AAD4S8V3</accession>
<evidence type="ECO:0000256" key="8">
    <source>
        <dbReference type="ARBA" id="ARBA00023125"/>
    </source>
</evidence>
<keyword evidence="7" id="KW-0805">Transcription regulation</keyword>
<comment type="similarity">
    <text evidence="3">Belongs to the type IV zinc-finger family. Class C subfamily.</text>
</comment>
<dbReference type="SUPFAM" id="SSF57716">
    <property type="entry name" value="Glucocorticoid receptor-like (DNA-binding domain)"/>
    <property type="match status" value="1"/>
</dbReference>
<dbReference type="PANTHER" id="PTHR46125:SF24">
    <property type="entry name" value="GATA TRANSCRIPTION FACTOR 18"/>
    <property type="match status" value="1"/>
</dbReference>
<evidence type="ECO:0000259" key="14">
    <source>
        <dbReference type="PROSITE" id="PS51017"/>
    </source>
</evidence>
<comment type="caution">
    <text evidence="16">The sequence shown here is derived from an EMBL/GenBank/DDBJ whole genome shotgun (WGS) entry which is preliminary data.</text>
</comment>
<evidence type="ECO:0008006" key="18">
    <source>
        <dbReference type="Google" id="ProtNLM"/>
    </source>
</evidence>
<evidence type="ECO:0000259" key="15">
    <source>
        <dbReference type="PROSITE" id="PS51320"/>
    </source>
</evidence>
<proteinExistence type="inferred from homology"/>
<evidence type="ECO:0000256" key="4">
    <source>
        <dbReference type="ARBA" id="ARBA00022723"/>
    </source>
</evidence>
<evidence type="ECO:0000256" key="5">
    <source>
        <dbReference type="ARBA" id="ARBA00022771"/>
    </source>
</evidence>
<sequence>MHPVNQNRPDVNQSYSHNGAINNNIIAADYQIMDEDVEDDLFSSAAYVDNNDQVSLSYQGQLWVFNSVSPDNVRAVQSLLGGYEVPNFGITTAPLSVDQAQKGSVDNIPGRFNQQERAVALNRYREKRNHRCFDKNKIRYSVRKEVAERMQRKKGQFASSKTTPTESVLGSASDALVPFEQLETMCTHCGTSSNNTPMMRGGPQGPRSLCNACGLRWKSKGALTDLPRTVTASMNKSVSQDEAKVDDDGGGGEMGCTNQALDIVPSPQTKHEEYNFACLLTDKKTADGWMFSRTNG</sequence>
<evidence type="ECO:0000256" key="3">
    <source>
        <dbReference type="ARBA" id="ARBA00007722"/>
    </source>
</evidence>
<keyword evidence="4" id="KW-0479">Metal-binding</keyword>
<dbReference type="Gene3D" id="3.30.50.10">
    <property type="entry name" value="Erythroid Transcription Factor GATA-1, subunit A"/>
    <property type="match status" value="1"/>
</dbReference>
<evidence type="ECO:0000256" key="9">
    <source>
        <dbReference type="ARBA" id="ARBA00023159"/>
    </source>
</evidence>
<dbReference type="InterPro" id="IPR000679">
    <property type="entry name" value="Znf_GATA"/>
</dbReference>
<keyword evidence="17" id="KW-1185">Reference proteome</keyword>
<evidence type="ECO:0000256" key="2">
    <source>
        <dbReference type="ARBA" id="ARBA00004123"/>
    </source>
</evidence>
<evidence type="ECO:0000256" key="13">
    <source>
        <dbReference type="SAM" id="MobiDB-lite"/>
    </source>
</evidence>
<comment type="function">
    <text evidence="1">Transcriptional activator that specifically binds 5'-GATA-3' or 5'-GAT-3' motifs within gene promoters.</text>
</comment>
<feature type="domain" description="CCT" evidence="14">
    <location>
        <begin position="117"/>
        <end position="160"/>
    </location>
</feature>
<dbReference type="Pfam" id="PF00320">
    <property type="entry name" value="GATA"/>
    <property type="match status" value="1"/>
</dbReference>
<keyword evidence="11 12" id="KW-0539">Nucleus</keyword>
<organism evidence="16 17">
    <name type="scientific">Papaver atlanticum</name>
    <dbReference type="NCBI Taxonomy" id="357466"/>
    <lineage>
        <taxon>Eukaryota</taxon>
        <taxon>Viridiplantae</taxon>
        <taxon>Streptophyta</taxon>
        <taxon>Embryophyta</taxon>
        <taxon>Tracheophyta</taxon>
        <taxon>Spermatophyta</taxon>
        <taxon>Magnoliopsida</taxon>
        <taxon>Ranunculales</taxon>
        <taxon>Papaveraceae</taxon>
        <taxon>Papaveroideae</taxon>
        <taxon>Papaver</taxon>
    </lineage>
</organism>
<dbReference type="InterPro" id="IPR013088">
    <property type="entry name" value="Znf_NHR/GATA"/>
</dbReference>
<evidence type="ECO:0000256" key="12">
    <source>
        <dbReference type="PROSITE-ProRule" id="PRU00357"/>
    </source>
</evidence>
<evidence type="ECO:0000256" key="1">
    <source>
        <dbReference type="ARBA" id="ARBA00002206"/>
    </source>
</evidence>
<dbReference type="SMART" id="SM00401">
    <property type="entry name" value="ZnF_GATA"/>
    <property type="match status" value="1"/>
</dbReference>
<reference evidence="16" key="1">
    <citation type="submission" date="2022-04" db="EMBL/GenBank/DDBJ databases">
        <title>A functionally conserved STORR gene fusion in Papaver species that diverged 16.8 million years ago.</title>
        <authorList>
            <person name="Catania T."/>
        </authorList>
    </citation>
    <scope>NUCLEOTIDE SEQUENCE</scope>
    <source>
        <strain evidence="16">S-188037</strain>
    </source>
</reference>
<dbReference type="PANTHER" id="PTHR46125">
    <property type="entry name" value="GATA TRANSCRIPTION FACTOR 28"/>
    <property type="match status" value="1"/>
</dbReference>
<protein>
    <recommendedName>
        <fullName evidence="18">GATA transcription factor</fullName>
    </recommendedName>
</protein>
<keyword evidence="8" id="KW-0238">DNA-binding</keyword>
<feature type="region of interest" description="Disordered" evidence="13">
    <location>
        <begin position="233"/>
        <end position="252"/>
    </location>
</feature>
<keyword evidence="9" id="KW-0010">Activator</keyword>
<dbReference type="AlphaFoldDB" id="A0AAD4S8V3"/>
<dbReference type="GO" id="GO:0005634">
    <property type="term" value="C:nucleus"/>
    <property type="evidence" value="ECO:0007669"/>
    <property type="project" value="UniProtKB-SubCell"/>
</dbReference>
<evidence type="ECO:0000313" key="16">
    <source>
        <dbReference type="EMBL" id="KAI3873952.1"/>
    </source>
</evidence>